<comment type="cofactor">
    <cofactor evidence="2">
        <name>Zn(2+)</name>
        <dbReference type="ChEBI" id="CHEBI:29105"/>
    </cofactor>
</comment>
<dbReference type="GO" id="GO:0005507">
    <property type="term" value="F:copper ion binding"/>
    <property type="evidence" value="ECO:0007669"/>
    <property type="project" value="TreeGrafter"/>
</dbReference>
<name>A0A1B1RX18_9BACL</name>
<accession>A0A1B1RX18</accession>
<dbReference type="AlphaFoldDB" id="A0A1B1RX18"/>
<gene>
    <name evidence="12" type="ORF">I858_000115</name>
</gene>
<comment type="function">
    <text evidence="3">Purine nucleoside enzyme that catalyzes the phosphorolysis of adenosine and inosine nucleosides, yielding D-ribose 1-phosphate and the respective free bases, adenine and hypoxanthine. Also catalyzes the phosphorolysis of S-methyl-5'-thioadenosine into adenine and S-methyl-5-thio-alpha-D-ribose 1-phosphate. Also has adenosine deaminase activity.</text>
</comment>
<dbReference type="GO" id="GO:0016787">
    <property type="term" value="F:hydrolase activity"/>
    <property type="evidence" value="ECO:0007669"/>
    <property type="project" value="UniProtKB-KW"/>
</dbReference>
<evidence type="ECO:0000256" key="4">
    <source>
        <dbReference type="ARBA" id="ARBA00007353"/>
    </source>
</evidence>
<dbReference type="RefSeq" id="WP_065524074.1">
    <property type="nucleotide sequence ID" value="NZ_CP016540.2"/>
</dbReference>
<evidence type="ECO:0000313" key="13">
    <source>
        <dbReference type="Proteomes" id="UP000053354"/>
    </source>
</evidence>
<keyword evidence="7" id="KW-0378">Hydrolase</keyword>
<dbReference type="SUPFAM" id="SSF64438">
    <property type="entry name" value="CNF1/YfiH-like putative cysteine hydrolases"/>
    <property type="match status" value="1"/>
</dbReference>
<dbReference type="PANTHER" id="PTHR30616:SF2">
    <property type="entry name" value="PURINE NUCLEOSIDE PHOSPHORYLASE LACC1"/>
    <property type="match status" value="1"/>
</dbReference>
<keyword evidence="8" id="KW-0862">Zinc</keyword>
<evidence type="ECO:0000256" key="8">
    <source>
        <dbReference type="ARBA" id="ARBA00022833"/>
    </source>
</evidence>
<dbReference type="Pfam" id="PF02578">
    <property type="entry name" value="Cu-oxidase_4"/>
    <property type="match status" value="1"/>
</dbReference>
<dbReference type="InterPro" id="IPR038371">
    <property type="entry name" value="Cu_polyphenol_OxRdtase_sf"/>
</dbReference>
<protein>
    <submittedName>
        <fullName evidence="12">Laccase</fullName>
    </submittedName>
</protein>
<proteinExistence type="inferred from homology"/>
<evidence type="ECO:0000313" key="12">
    <source>
        <dbReference type="EMBL" id="ANU25482.1"/>
    </source>
</evidence>
<organism evidence="12 13">
    <name type="scientific">Planococcus versutus</name>
    <dbReference type="NCBI Taxonomy" id="1302659"/>
    <lineage>
        <taxon>Bacteria</taxon>
        <taxon>Bacillati</taxon>
        <taxon>Bacillota</taxon>
        <taxon>Bacilli</taxon>
        <taxon>Bacillales</taxon>
        <taxon>Caryophanaceae</taxon>
        <taxon>Planococcus</taxon>
    </lineage>
</organism>
<dbReference type="KEGG" id="pll:I858_000115"/>
<evidence type="ECO:0000256" key="10">
    <source>
        <dbReference type="ARBA" id="ARBA00048968"/>
    </source>
</evidence>
<keyword evidence="6" id="KW-0479">Metal-binding</keyword>
<dbReference type="PANTHER" id="PTHR30616">
    <property type="entry name" value="UNCHARACTERIZED PROTEIN YFIH"/>
    <property type="match status" value="1"/>
</dbReference>
<keyword evidence="5" id="KW-0808">Transferase</keyword>
<dbReference type="GO" id="GO:0017061">
    <property type="term" value="F:S-methyl-5-thioadenosine phosphorylase activity"/>
    <property type="evidence" value="ECO:0007669"/>
    <property type="project" value="UniProtKB-EC"/>
</dbReference>
<keyword evidence="13" id="KW-1185">Reference proteome</keyword>
<comment type="similarity">
    <text evidence="4">Belongs to the purine nucleoside phosphorylase YfiH/LACC1 family.</text>
</comment>
<dbReference type="InterPro" id="IPR011324">
    <property type="entry name" value="Cytotoxic_necrot_fac-like_cat"/>
</dbReference>
<dbReference type="Proteomes" id="UP000053354">
    <property type="component" value="Chromosome"/>
</dbReference>
<evidence type="ECO:0000256" key="2">
    <source>
        <dbReference type="ARBA" id="ARBA00001947"/>
    </source>
</evidence>
<dbReference type="InterPro" id="IPR003730">
    <property type="entry name" value="Cu_polyphenol_OxRdtase"/>
</dbReference>
<dbReference type="EMBL" id="CP016540">
    <property type="protein sequence ID" value="ANU25482.1"/>
    <property type="molecule type" value="Genomic_DNA"/>
</dbReference>
<comment type="catalytic activity">
    <reaction evidence="10">
        <text>adenosine + phosphate = alpha-D-ribose 1-phosphate + adenine</text>
        <dbReference type="Rhea" id="RHEA:27642"/>
        <dbReference type="ChEBI" id="CHEBI:16335"/>
        <dbReference type="ChEBI" id="CHEBI:16708"/>
        <dbReference type="ChEBI" id="CHEBI:43474"/>
        <dbReference type="ChEBI" id="CHEBI:57720"/>
        <dbReference type="EC" id="2.4.2.1"/>
    </reaction>
    <physiologicalReaction direction="left-to-right" evidence="10">
        <dbReference type="Rhea" id="RHEA:27643"/>
    </physiologicalReaction>
</comment>
<dbReference type="Gene3D" id="3.60.140.10">
    <property type="entry name" value="CNF1/YfiH-like putative cysteine hydrolases"/>
    <property type="match status" value="1"/>
</dbReference>
<sequence length="259" mass="29143">MTTKFYTNNQLFISGMTQKNSTMPEDNNMALHACENSQMIIKNRENLAASLGVLLTDFICTQQTHSANFRRVAAADKGCGALDWNSAFADTDALYTFDSGIILCSFSADCVPVIVHDKKTGLIGIIHSGWQGTVKEITLKLLQHLIQVEKCNPTDLEIQLGASISQQKFEVDRDVFLRFENLGYADEFMYLNSRTNKYHIDNQEIVKKQCLLAGVSSLQIQMDTTCTFSDISGFSFRENKKCGRHLIFITKKDVNQRLS</sequence>
<evidence type="ECO:0000256" key="1">
    <source>
        <dbReference type="ARBA" id="ARBA00000553"/>
    </source>
</evidence>
<evidence type="ECO:0000256" key="7">
    <source>
        <dbReference type="ARBA" id="ARBA00022801"/>
    </source>
</evidence>
<evidence type="ECO:0000256" key="11">
    <source>
        <dbReference type="ARBA" id="ARBA00049893"/>
    </source>
</evidence>
<dbReference type="CDD" id="cd16833">
    <property type="entry name" value="YfiH"/>
    <property type="match status" value="1"/>
</dbReference>
<comment type="catalytic activity">
    <reaction evidence="1">
        <text>inosine + phosphate = alpha-D-ribose 1-phosphate + hypoxanthine</text>
        <dbReference type="Rhea" id="RHEA:27646"/>
        <dbReference type="ChEBI" id="CHEBI:17368"/>
        <dbReference type="ChEBI" id="CHEBI:17596"/>
        <dbReference type="ChEBI" id="CHEBI:43474"/>
        <dbReference type="ChEBI" id="CHEBI:57720"/>
        <dbReference type="EC" id="2.4.2.1"/>
    </reaction>
    <physiologicalReaction direction="left-to-right" evidence="1">
        <dbReference type="Rhea" id="RHEA:27647"/>
    </physiologicalReaction>
</comment>
<evidence type="ECO:0000256" key="6">
    <source>
        <dbReference type="ARBA" id="ARBA00022723"/>
    </source>
</evidence>
<reference evidence="12" key="1">
    <citation type="submission" date="2016-10" db="EMBL/GenBank/DDBJ databases">
        <authorList>
            <person name="See-Too W.S."/>
        </authorList>
    </citation>
    <scope>NUCLEOTIDE SEQUENCE</scope>
    <source>
        <strain evidence="12">L10.15</strain>
    </source>
</reference>
<evidence type="ECO:0000256" key="9">
    <source>
        <dbReference type="ARBA" id="ARBA00047989"/>
    </source>
</evidence>
<comment type="catalytic activity">
    <reaction evidence="9">
        <text>adenosine + H2O + H(+) = inosine + NH4(+)</text>
        <dbReference type="Rhea" id="RHEA:24408"/>
        <dbReference type="ChEBI" id="CHEBI:15377"/>
        <dbReference type="ChEBI" id="CHEBI:15378"/>
        <dbReference type="ChEBI" id="CHEBI:16335"/>
        <dbReference type="ChEBI" id="CHEBI:17596"/>
        <dbReference type="ChEBI" id="CHEBI:28938"/>
        <dbReference type="EC" id="3.5.4.4"/>
    </reaction>
    <physiologicalReaction direction="left-to-right" evidence="9">
        <dbReference type="Rhea" id="RHEA:24409"/>
    </physiologicalReaction>
</comment>
<evidence type="ECO:0000256" key="5">
    <source>
        <dbReference type="ARBA" id="ARBA00022679"/>
    </source>
</evidence>
<comment type="catalytic activity">
    <reaction evidence="11">
        <text>S-methyl-5'-thioadenosine + phosphate = 5-(methylsulfanyl)-alpha-D-ribose 1-phosphate + adenine</text>
        <dbReference type="Rhea" id="RHEA:11852"/>
        <dbReference type="ChEBI" id="CHEBI:16708"/>
        <dbReference type="ChEBI" id="CHEBI:17509"/>
        <dbReference type="ChEBI" id="CHEBI:43474"/>
        <dbReference type="ChEBI" id="CHEBI:58533"/>
        <dbReference type="EC" id="2.4.2.28"/>
    </reaction>
    <physiologicalReaction direction="left-to-right" evidence="11">
        <dbReference type="Rhea" id="RHEA:11853"/>
    </physiologicalReaction>
</comment>
<dbReference type="OrthoDB" id="4279at2"/>
<dbReference type="STRING" id="1302659.I858_000115"/>
<evidence type="ECO:0000256" key="3">
    <source>
        <dbReference type="ARBA" id="ARBA00003215"/>
    </source>
</evidence>